<gene>
    <name evidence="1" type="ORF">DOTSEDRAFT_39999</name>
</gene>
<proteinExistence type="predicted"/>
<reference evidence="1 2" key="2">
    <citation type="journal article" date="2012" name="PLoS Pathog.">
        <title>Diverse lifestyles and strategies of plant pathogenesis encoded in the genomes of eighteen Dothideomycetes fungi.</title>
        <authorList>
            <person name="Ohm R.A."/>
            <person name="Feau N."/>
            <person name="Henrissat B."/>
            <person name="Schoch C.L."/>
            <person name="Horwitz B.A."/>
            <person name="Barry K.W."/>
            <person name="Condon B.J."/>
            <person name="Copeland A.C."/>
            <person name="Dhillon B."/>
            <person name="Glaser F."/>
            <person name="Hesse C.N."/>
            <person name="Kosti I."/>
            <person name="LaButti K."/>
            <person name="Lindquist E.A."/>
            <person name="Lucas S."/>
            <person name="Salamov A.A."/>
            <person name="Bradshaw R.E."/>
            <person name="Ciuffetti L."/>
            <person name="Hamelin R.C."/>
            <person name="Kema G.H.J."/>
            <person name="Lawrence C."/>
            <person name="Scott J.A."/>
            <person name="Spatafora J.W."/>
            <person name="Turgeon B.G."/>
            <person name="de Wit P.J.G.M."/>
            <person name="Zhong S."/>
            <person name="Goodwin S.B."/>
            <person name="Grigoriev I.V."/>
        </authorList>
    </citation>
    <scope>NUCLEOTIDE SEQUENCE [LARGE SCALE GENOMIC DNA]</scope>
    <source>
        <strain evidence="2">NZE10 / CBS 128990</strain>
    </source>
</reference>
<reference evidence="2" key="1">
    <citation type="journal article" date="2012" name="PLoS Genet.">
        <title>The genomes of the fungal plant pathogens Cladosporium fulvum and Dothistroma septosporum reveal adaptation to different hosts and lifestyles but also signatures of common ancestry.</title>
        <authorList>
            <person name="de Wit P.J.G.M."/>
            <person name="van der Burgt A."/>
            <person name="Oekmen B."/>
            <person name="Stergiopoulos I."/>
            <person name="Abd-Elsalam K.A."/>
            <person name="Aerts A.L."/>
            <person name="Bahkali A.H."/>
            <person name="Beenen H.G."/>
            <person name="Chettri P."/>
            <person name="Cox M.P."/>
            <person name="Datema E."/>
            <person name="de Vries R.P."/>
            <person name="Dhillon B."/>
            <person name="Ganley A.R."/>
            <person name="Griffiths S.A."/>
            <person name="Guo Y."/>
            <person name="Hamelin R.C."/>
            <person name="Henrissat B."/>
            <person name="Kabir M.S."/>
            <person name="Jashni M.K."/>
            <person name="Kema G."/>
            <person name="Klaubauf S."/>
            <person name="Lapidus A."/>
            <person name="Levasseur A."/>
            <person name="Lindquist E."/>
            <person name="Mehrabi R."/>
            <person name="Ohm R.A."/>
            <person name="Owen T.J."/>
            <person name="Salamov A."/>
            <person name="Schwelm A."/>
            <person name="Schijlen E."/>
            <person name="Sun H."/>
            <person name="van den Burg H.A."/>
            <person name="van Ham R.C.H.J."/>
            <person name="Zhang S."/>
            <person name="Goodwin S.B."/>
            <person name="Grigoriev I.V."/>
            <person name="Collemare J."/>
            <person name="Bradshaw R.E."/>
        </authorList>
    </citation>
    <scope>NUCLEOTIDE SEQUENCE [LARGE SCALE GENOMIC DNA]</scope>
    <source>
        <strain evidence="2">NZE10 / CBS 128990</strain>
    </source>
</reference>
<sequence>MDDNPADLDAGGNLPLVALSACGNGGSAIDRPFPDTCRYSVGDGVLVEYPGGRDAY</sequence>
<protein>
    <submittedName>
        <fullName evidence="1">Uncharacterized protein</fullName>
    </submittedName>
</protein>
<dbReference type="EMBL" id="KB446535">
    <property type="protein sequence ID" value="EME48705.1"/>
    <property type="molecule type" value="Genomic_DNA"/>
</dbReference>
<evidence type="ECO:0000313" key="2">
    <source>
        <dbReference type="Proteomes" id="UP000016933"/>
    </source>
</evidence>
<dbReference type="AlphaFoldDB" id="N1Q241"/>
<accession>N1Q241</accession>
<keyword evidence="2" id="KW-1185">Reference proteome</keyword>
<evidence type="ECO:0000313" key="1">
    <source>
        <dbReference type="EMBL" id="EME48705.1"/>
    </source>
</evidence>
<dbReference type="HOGENOM" id="CLU_3014119_0_0_1"/>
<name>N1Q241_DOTSN</name>
<organism evidence="1 2">
    <name type="scientific">Dothistroma septosporum (strain NZE10 / CBS 128990)</name>
    <name type="common">Red band needle blight fungus</name>
    <name type="synonym">Mycosphaerella pini</name>
    <dbReference type="NCBI Taxonomy" id="675120"/>
    <lineage>
        <taxon>Eukaryota</taxon>
        <taxon>Fungi</taxon>
        <taxon>Dikarya</taxon>
        <taxon>Ascomycota</taxon>
        <taxon>Pezizomycotina</taxon>
        <taxon>Dothideomycetes</taxon>
        <taxon>Dothideomycetidae</taxon>
        <taxon>Mycosphaerellales</taxon>
        <taxon>Mycosphaerellaceae</taxon>
        <taxon>Dothistroma</taxon>
    </lineage>
</organism>
<dbReference type="Proteomes" id="UP000016933">
    <property type="component" value="Unassembled WGS sequence"/>
</dbReference>